<keyword evidence="5" id="KW-0238">DNA-binding</keyword>
<dbReference type="Gene3D" id="1.10.10.10">
    <property type="entry name" value="Winged helix-like DNA-binding domain superfamily/Winged helix DNA-binding domain"/>
    <property type="match status" value="1"/>
</dbReference>
<dbReference type="Proteomes" id="UP000824145">
    <property type="component" value="Unassembled WGS sequence"/>
</dbReference>
<gene>
    <name evidence="8" type="ORF">IAB07_03275</name>
</gene>
<keyword evidence="2" id="KW-0678">Repressor</keyword>
<dbReference type="InterPro" id="IPR036388">
    <property type="entry name" value="WH-like_DNA-bd_sf"/>
</dbReference>
<accession>A0A9D1MLK5</accession>
<dbReference type="InterPro" id="IPR002481">
    <property type="entry name" value="FUR"/>
</dbReference>
<keyword evidence="6" id="KW-0804">Transcription</keyword>
<dbReference type="InterPro" id="IPR043135">
    <property type="entry name" value="Fur_C"/>
</dbReference>
<keyword evidence="4" id="KW-0805">Transcription regulation</keyword>
<dbReference type="Gene3D" id="3.30.1490.190">
    <property type="match status" value="1"/>
</dbReference>
<feature type="binding site" evidence="7">
    <location>
        <position position="120"/>
    </location>
    <ligand>
        <name>Zn(2+)</name>
        <dbReference type="ChEBI" id="CHEBI:29105"/>
    </ligand>
</feature>
<keyword evidence="3 7" id="KW-0862">Zinc</keyword>
<evidence type="ECO:0000256" key="7">
    <source>
        <dbReference type="PIRSR" id="PIRSR602481-1"/>
    </source>
</evidence>
<sequence length="133" mass="14896">MRNNYSSQRELIFKVLSSTTCHPTAEWVWERCRESMPSISKATVYRNLAGLVKSGRAIEVAGKFGSSHFDARVQPHNHVVCRVCGAVEDSFPSKELALALEHELESRGYDGYGLTFEGLCESCRQKRISAKAQ</sequence>
<evidence type="ECO:0000256" key="4">
    <source>
        <dbReference type="ARBA" id="ARBA00023015"/>
    </source>
</evidence>
<dbReference type="PANTHER" id="PTHR33202">
    <property type="entry name" value="ZINC UPTAKE REGULATION PROTEIN"/>
    <property type="match status" value="1"/>
</dbReference>
<evidence type="ECO:0000256" key="5">
    <source>
        <dbReference type="ARBA" id="ARBA00023125"/>
    </source>
</evidence>
<dbReference type="GO" id="GO:0003700">
    <property type="term" value="F:DNA-binding transcription factor activity"/>
    <property type="evidence" value="ECO:0007669"/>
    <property type="project" value="InterPro"/>
</dbReference>
<comment type="cofactor">
    <cofactor evidence="7">
        <name>Zn(2+)</name>
        <dbReference type="ChEBI" id="CHEBI:29105"/>
    </cofactor>
    <text evidence="7">Binds 1 zinc ion per subunit.</text>
</comment>
<reference evidence="8" key="1">
    <citation type="submission" date="2020-10" db="EMBL/GenBank/DDBJ databases">
        <authorList>
            <person name="Gilroy R."/>
        </authorList>
    </citation>
    <scope>NUCLEOTIDE SEQUENCE</scope>
    <source>
        <strain evidence="8">9366</strain>
    </source>
</reference>
<evidence type="ECO:0000256" key="2">
    <source>
        <dbReference type="ARBA" id="ARBA00022491"/>
    </source>
</evidence>
<dbReference type="GO" id="GO:0008270">
    <property type="term" value="F:zinc ion binding"/>
    <property type="evidence" value="ECO:0007669"/>
    <property type="project" value="TreeGrafter"/>
</dbReference>
<name>A0A9D1MLK5_9FIRM</name>
<evidence type="ECO:0000256" key="1">
    <source>
        <dbReference type="ARBA" id="ARBA00007957"/>
    </source>
</evidence>
<evidence type="ECO:0000256" key="6">
    <source>
        <dbReference type="ARBA" id="ARBA00023163"/>
    </source>
</evidence>
<feature type="binding site" evidence="7">
    <location>
        <position position="84"/>
    </location>
    <ligand>
        <name>Zn(2+)</name>
        <dbReference type="ChEBI" id="CHEBI:29105"/>
    </ligand>
</feature>
<evidence type="ECO:0000313" key="9">
    <source>
        <dbReference type="Proteomes" id="UP000824145"/>
    </source>
</evidence>
<evidence type="ECO:0000313" key="8">
    <source>
        <dbReference type="EMBL" id="HIU62773.1"/>
    </source>
</evidence>
<dbReference type="SUPFAM" id="SSF46785">
    <property type="entry name" value="Winged helix' DNA-binding domain"/>
    <property type="match status" value="1"/>
</dbReference>
<evidence type="ECO:0000256" key="3">
    <source>
        <dbReference type="ARBA" id="ARBA00022833"/>
    </source>
</evidence>
<dbReference type="GO" id="GO:0045892">
    <property type="term" value="P:negative regulation of DNA-templated transcription"/>
    <property type="evidence" value="ECO:0007669"/>
    <property type="project" value="TreeGrafter"/>
</dbReference>
<dbReference type="InterPro" id="IPR036390">
    <property type="entry name" value="WH_DNA-bd_sf"/>
</dbReference>
<reference evidence="8" key="2">
    <citation type="journal article" date="2021" name="PeerJ">
        <title>Extensive microbial diversity within the chicken gut microbiome revealed by metagenomics and culture.</title>
        <authorList>
            <person name="Gilroy R."/>
            <person name="Ravi A."/>
            <person name="Getino M."/>
            <person name="Pursley I."/>
            <person name="Horton D.L."/>
            <person name="Alikhan N.F."/>
            <person name="Baker D."/>
            <person name="Gharbi K."/>
            <person name="Hall N."/>
            <person name="Watson M."/>
            <person name="Adriaenssens E.M."/>
            <person name="Foster-Nyarko E."/>
            <person name="Jarju S."/>
            <person name="Secka A."/>
            <person name="Antonio M."/>
            <person name="Oren A."/>
            <person name="Chaudhuri R.R."/>
            <person name="La Ragione R."/>
            <person name="Hildebrand F."/>
            <person name="Pallen M.J."/>
        </authorList>
    </citation>
    <scope>NUCLEOTIDE SEQUENCE</scope>
    <source>
        <strain evidence="8">9366</strain>
    </source>
</reference>
<proteinExistence type="inferred from homology"/>
<dbReference type="AlphaFoldDB" id="A0A9D1MLK5"/>
<dbReference type="Pfam" id="PF01475">
    <property type="entry name" value="FUR"/>
    <property type="match status" value="1"/>
</dbReference>
<dbReference type="PANTHER" id="PTHR33202:SF7">
    <property type="entry name" value="FERRIC UPTAKE REGULATION PROTEIN"/>
    <property type="match status" value="1"/>
</dbReference>
<comment type="similarity">
    <text evidence="1">Belongs to the Fur family.</text>
</comment>
<dbReference type="GO" id="GO:1900376">
    <property type="term" value="P:regulation of secondary metabolite biosynthetic process"/>
    <property type="evidence" value="ECO:0007669"/>
    <property type="project" value="TreeGrafter"/>
</dbReference>
<feature type="binding site" evidence="7">
    <location>
        <position position="123"/>
    </location>
    <ligand>
        <name>Zn(2+)</name>
        <dbReference type="ChEBI" id="CHEBI:29105"/>
    </ligand>
</feature>
<organism evidence="8 9">
    <name type="scientific">Candidatus Caccalectryoclostridium excrementigallinarum</name>
    <dbReference type="NCBI Taxonomy" id="2840710"/>
    <lineage>
        <taxon>Bacteria</taxon>
        <taxon>Bacillati</taxon>
        <taxon>Bacillota</taxon>
        <taxon>Clostridia</taxon>
        <taxon>Christensenellales</taxon>
        <taxon>Christensenellaceae</taxon>
        <taxon>Christensenellaceae incertae sedis</taxon>
        <taxon>Candidatus Caccalectryoclostridium</taxon>
    </lineage>
</organism>
<feature type="binding site" evidence="7">
    <location>
        <position position="81"/>
    </location>
    <ligand>
        <name>Zn(2+)</name>
        <dbReference type="ChEBI" id="CHEBI:29105"/>
    </ligand>
</feature>
<keyword evidence="7" id="KW-0479">Metal-binding</keyword>
<dbReference type="CDD" id="cd07153">
    <property type="entry name" value="Fur_like"/>
    <property type="match status" value="1"/>
</dbReference>
<dbReference type="EMBL" id="DVNJ01000017">
    <property type="protein sequence ID" value="HIU62773.1"/>
    <property type="molecule type" value="Genomic_DNA"/>
</dbReference>
<dbReference type="GO" id="GO:0000976">
    <property type="term" value="F:transcription cis-regulatory region binding"/>
    <property type="evidence" value="ECO:0007669"/>
    <property type="project" value="TreeGrafter"/>
</dbReference>
<protein>
    <submittedName>
        <fullName evidence="8">Transcriptional repressor</fullName>
    </submittedName>
</protein>
<comment type="caution">
    <text evidence="8">The sequence shown here is derived from an EMBL/GenBank/DDBJ whole genome shotgun (WGS) entry which is preliminary data.</text>
</comment>